<reference evidence="2 3" key="1">
    <citation type="submission" date="2020-03" db="EMBL/GenBank/DDBJ databases">
        <title>Complete genome sequence of Orbus sp. IPMB12 (BCRC 80908).</title>
        <authorList>
            <person name="Lo W.-S."/>
            <person name="Chang T.-H."/>
            <person name="Kuo C.-H."/>
        </authorList>
    </citation>
    <scope>NUCLEOTIDE SEQUENCE [LARGE SCALE GENOMIC DNA]</scope>
    <source>
        <strain evidence="2 3">IPMB12</strain>
    </source>
</reference>
<keyword evidence="1" id="KW-0732">Signal</keyword>
<feature type="signal peptide" evidence="1">
    <location>
        <begin position="1"/>
        <end position="22"/>
    </location>
</feature>
<dbReference type="KEGG" id="orb:IPMB12_06445"/>
<dbReference type="RefSeq" id="WP_166916093.1">
    <property type="nucleotide sequence ID" value="NZ_CP050253.1"/>
</dbReference>
<proteinExistence type="predicted"/>
<evidence type="ECO:0000256" key="1">
    <source>
        <dbReference type="SAM" id="SignalP"/>
    </source>
</evidence>
<sequence>MKKILILLFAVMLSACSNIGGNADKFESQYVKSNLIVGKTTQDQVIAAFGSPDSKSLDNNGNETWLYRKDEGFDMLSAVSGYIPGGSAAAGANDARNDANEKGTYNRLWVSFNKKGIVTSWNM</sequence>
<dbReference type="AlphaFoldDB" id="A0A6G9IC10"/>
<dbReference type="InParanoid" id="A0A6G9IC10"/>
<protein>
    <recommendedName>
        <fullName evidence="4">Lipoprotein SmpA/OmlA domain-containing protein</fullName>
    </recommendedName>
</protein>
<organism evidence="2 3">
    <name type="scientific">Zophobihabitans entericus</name>
    <dbReference type="NCBI Taxonomy" id="1635327"/>
    <lineage>
        <taxon>Bacteria</taxon>
        <taxon>Pseudomonadati</taxon>
        <taxon>Pseudomonadota</taxon>
        <taxon>Gammaproteobacteria</taxon>
        <taxon>Orbales</taxon>
        <taxon>Orbaceae</taxon>
        <taxon>Zophobihabitans</taxon>
    </lineage>
</organism>
<dbReference type="Proteomes" id="UP000501168">
    <property type="component" value="Chromosome"/>
</dbReference>
<evidence type="ECO:0000313" key="3">
    <source>
        <dbReference type="Proteomes" id="UP000501168"/>
    </source>
</evidence>
<dbReference type="EMBL" id="CP050253">
    <property type="protein sequence ID" value="QIQ21359.1"/>
    <property type="molecule type" value="Genomic_DNA"/>
</dbReference>
<dbReference type="PROSITE" id="PS51257">
    <property type="entry name" value="PROKAR_LIPOPROTEIN"/>
    <property type="match status" value="1"/>
</dbReference>
<evidence type="ECO:0000313" key="2">
    <source>
        <dbReference type="EMBL" id="QIQ21359.1"/>
    </source>
</evidence>
<feature type="chain" id="PRO_5026051090" description="Lipoprotein SmpA/OmlA domain-containing protein" evidence="1">
    <location>
        <begin position="23"/>
        <end position="123"/>
    </location>
</feature>
<gene>
    <name evidence="2" type="ORF">IPMB12_06445</name>
</gene>
<accession>A0A6G9IC10</accession>
<evidence type="ECO:0008006" key="4">
    <source>
        <dbReference type="Google" id="ProtNLM"/>
    </source>
</evidence>
<keyword evidence="3" id="KW-1185">Reference proteome</keyword>
<name>A0A6G9IC10_9GAMM</name>